<protein>
    <submittedName>
        <fullName evidence="2">Uncharacterized protein</fullName>
    </submittedName>
</protein>
<proteinExistence type="predicted"/>
<accession>A0A2T2NGF1</accession>
<dbReference type="Proteomes" id="UP000240883">
    <property type="component" value="Unassembled WGS sequence"/>
</dbReference>
<dbReference type="AlphaFoldDB" id="A0A2T2NGF1"/>
<feature type="transmembrane region" description="Helical" evidence="1">
    <location>
        <begin position="21"/>
        <end position="44"/>
    </location>
</feature>
<reference evidence="2 3" key="1">
    <citation type="journal article" date="2018" name="Front. Microbiol.">
        <title>Genome-Wide Analysis of Corynespora cassiicola Leaf Fall Disease Putative Effectors.</title>
        <authorList>
            <person name="Lopez D."/>
            <person name="Ribeiro S."/>
            <person name="Label P."/>
            <person name="Fumanal B."/>
            <person name="Venisse J.S."/>
            <person name="Kohler A."/>
            <person name="de Oliveira R.R."/>
            <person name="Labutti K."/>
            <person name="Lipzen A."/>
            <person name="Lail K."/>
            <person name="Bauer D."/>
            <person name="Ohm R.A."/>
            <person name="Barry K.W."/>
            <person name="Spatafora J."/>
            <person name="Grigoriev I.V."/>
            <person name="Martin F.M."/>
            <person name="Pujade-Renaud V."/>
        </authorList>
    </citation>
    <scope>NUCLEOTIDE SEQUENCE [LARGE SCALE GENOMIC DNA]</scope>
    <source>
        <strain evidence="2 3">Philippines</strain>
    </source>
</reference>
<name>A0A2T2NGF1_CORCC</name>
<keyword evidence="3" id="KW-1185">Reference proteome</keyword>
<evidence type="ECO:0000313" key="2">
    <source>
        <dbReference type="EMBL" id="PSN64460.1"/>
    </source>
</evidence>
<evidence type="ECO:0000256" key="1">
    <source>
        <dbReference type="SAM" id="Phobius"/>
    </source>
</evidence>
<keyword evidence="1" id="KW-1133">Transmembrane helix</keyword>
<keyword evidence="1" id="KW-0472">Membrane</keyword>
<evidence type="ECO:0000313" key="3">
    <source>
        <dbReference type="Proteomes" id="UP000240883"/>
    </source>
</evidence>
<organism evidence="2 3">
    <name type="scientific">Corynespora cassiicola Philippines</name>
    <dbReference type="NCBI Taxonomy" id="1448308"/>
    <lineage>
        <taxon>Eukaryota</taxon>
        <taxon>Fungi</taxon>
        <taxon>Dikarya</taxon>
        <taxon>Ascomycota</taxon>
        <taxon>Pezizomycotina</taxon>
        <taxon>Dothideomycetes</taxon>
        <taxon>Pleosporomycetidae</taxon>
        <taxon>Pleosporales</taxon>
        <taxon>Corynesporascaceae</taxon>
        <taxon>Corynespora</taxon>
    </lineage>
</organism>
<keyword evidence="1" id="KW-0812">Transmembrane</keyword>
<dbReference type="EMBL" id="KZ678138">
    <property type="protein sequence ID" value="PSN64460.1"/>
    <property type="molecule type" value="Genomic_DNA"/>
</dbReference>
<gene>
    <name evidence="2" type="ORF">BS50DRAFT_74529</name>
</gene>
<sequence length="81" mass="9301">MARRLTTMHQPSDIKRFQVRSLAWSFIFCSFFFTLVLFGPLWIFGPVLVFVVDHRVGTHGPTLRSTSRPSVLDSDVAFGLW</sequence>